<organism evidence="1 2">
    <name type="scientific">Staurois parvus</name>
    <dbReference type="NCBI Taxonomy" id="386267"/>
    <lineage>
        <taxon>Eukaryota</taxon>
        <taxon>Metazoa</taxon>
        <taxon>Chordata</taxon>
        <taxon>Craniata</taxon>
        <taxon>Vertebrata</taxon>
        <taxon>Euteleostomi</taxon>
        <taxon>Amphibia</taxon>
        <taxon>Batrachia</taxon>
        <taxon>Anura</taxon>
        <taxon>Neobatrachia</taxon>
        <taxon>Ranoidea</taxon>
        <taxon>Ranidae</taxon>
        <taxon>Staurois</taxon>
    </lineage>
</organism>
<accession>A0ABN9DVY5</accession>
<dbReference type="Proteomes" id="UP001162483">
    <property type="component" value="Unassembled WGS sequence"/>
</dbReference>
<keyword evidence="2" id="KW-1185">Reference proteome</keyword>
<evidence type="ECO:0000313" key="1">
    <source>
        <dbReference type="EMBL" id="CAI9575417.1"/>
    </source>
</evidence>
<evidence type="ECO:0000313" key="2">
    <source>
        <dbReference type="Proteomes" id="UP001162483"/>
    </source>
</evidence>
<comment type="caution">
    <text evidence="1">The sequence shown here is derived from an EMBL/GenBank/DDBJ whole genome shotgun (WGS) entry which is preliminary data.</text>
</comment>
<proteinExistence type="predicted"/>
<sequence>MMMPQAIPVLELCASACTEPTLSFYMAYHFVAELLLFSVDSTLL</sequence>
<gene>
    <name evidence="1" type="ORF">SPARVUS_LOCUS8194830</name>
</gene>
<protein>
    <submittedName>
        <fullName evidence="1">Uncharacterized protein</fullName>
    </submittedName>
</protein>
<dbReference type="EMBL" id="CATNWA010014743">
    <property type="protein sequence ID" value="CAI9575417.1"/>
    <property type="molecule type" value="Genomic_DNA"/>
</dbReference>
<name>A0ABN9DVY5_9NEOB</name>
<reference evidence="1" key="1">
    <citation type="submission" date="2023-05" db="EMBL/GenBank/DDBJ databases">
        <authorList>
            <person name="Stuckert A."/>
        </authorList>
    </citation>
    <scope>NUCLEOTIDE SEQUENCE</scope>
</reference>